<dbReference type="AlphaFoldDB" id="A0A4R8M8F8"/>
<keyword evidence="1" id="KW-0472">Membrane</keyword>
<accession>A0A4R8M8F8</accession>
<dbReference type="Pfam" id="PF07331">
    <property type="entry name" value="TctB"/>
    <property type="match status" value="1"/>
</dbReference>
<protein>
    <submittedName>
        <fullName evidence="3">Tripartite tricarboxylate transporter TctB family protein</fullName>
    </submittedName>
</protein>
<feature type="transmembrane region" description="Helical" evidence="1">
    <location>
        <begin position="135"/>
        <end position="153"/>
    </location>
</feature>
<comment type="caution">
    <text evidence="3">The sequence shown here is derived from an EMBL/GenBank/DDBJ whole genome shotgun (WGS) entry which is preliminary data.</text>
</comment>
<evidence type="ECO:0000313" key="4">
    <source>
        <dbReference type="Proteomes" id="UP000295066"/>
    </source>
</evidence>
<sequence>MTGRVHKGSGADYISAVCLIVFGAAFATAALRMRVFNNSFLVSPGLFPLILGGVFILLGFLLLRSAAKRGGKDQALHVLGKENLTAFFSSPKVRKGTVLLLLVIAYVAAVAYIPFLWATAGYLIVTFLYLKAMKLHWSILLAFAAAWVITAAFRDLFRIPMP</sequence>
<keyword evidence="4" id="KW-1185">Reference proteome</keyword>
<keyword evidence="1" id="KW-1133">Transmembrane helix</keyword>
<dbReference type="RefSeq" id="WP_133957296.1">
    <property type="nucleotide sequence ID" value="NZ_SORI01000006.1"/>
</dbReference>
<evidence type="ECO:0000256" key="1">
    <source>
        <dbReference type="SAM" id="Phobius"/>
    </source>
</evidence>
<feature type="transmembrane region" description="Helical" evidence="1">
    <location>
        <begin position="12"/>
        <end position="33"/>
    </location>
</feature>
<evidence type="ECO:0000259" key="2">
    <source>
        <dbReference type="Pfam" id="PF07331"/>
    </source>
</evidence>
<dbReference type="InterPro" id="IPR009936">
    <property type="entry name" value="DUF1468"/>
</dbReference>
<dbReference type="Proteomes" id="UP000295066">
    <property type="component" value="Unassembled WGS sequence"/>
</dbReference>
<evidence type="ECO:0000313" key="3">
    <source>
        <dbReference type="EMBL" id="TDY61248.1"/>
    </source>
</evidence>
<organism evidence="3 4">
    <name type="scientific">Aminivibrio pyruvatiphilus</name>
    <dbReference type="NCBI Taxonomy" id="1005740"/>
    <lineage>
        <taxon>Bacteria</taxon>
        <taxon>Thermotogati</taxon>
        <taxon>Synergistota</taxon>
        <taxon>Synergistia</taxon>
        <taxon>Synergistales</taxon>
        <taxon>Aminobacteriaceae</taxon>
        <taxon>Aminivibrio</taxon>
    </lineage>
</organism>
<keyword evidence="1" id="KW-0812">Transmembrane</keyword>
<reference evidence="3 4" key="1">
    <citation type="submission" date="2019-03" db="EMBL/GenBank/DDBJ databases">
        <title>Genomic Encyclopedia of Type Strains, Phase IV (KMG-IV): sequencing the most valuable type-strain genomes for metagenomic binning, comparative biology and taxonomic classification.</title>
        <authorList>
            <person name="Goeker M."/>
        </authorList>
    </citation>
    <scope>NUCLEOTIDE SEQUENCE [LARGE SCALE GENOMIC DNA]</scope>
    <source>
        <strain evidence="3 4">DSM 25964</strain>
    </source>
</reference>
<feature type="domain" description="DUF1468" evidence="2">
    <location>
        <begin position="14"/>
        <end position="162"/>
    </location>
</feature>
<dbReference type="EMBL" id="SORI01000006">
    <property type="protein sequence ID" value="TDY61248.1"/>
    <property type="molecule type" value="Genomic_DNA"/>
</dbReference>
<feature type="transmembrane region" description="Helical" evidence="1">
    <location>
        <begin position="98"/>
        <end position="129"/>
    </location>
</feature>
<name>A0A4R8M8F8_9BACT</name>
<proteinExistence type="predicted"/>
<feature type="transmembrane region" description="Helical" evidence="1">
    <location>
        <begin position="45"/>
        <end position="63"/>
    </location>
</feature>
<gene>
    <name evidence="3" type="ORF">C8D99_106103</name>
</gene>